<dbReference type="Proteomes" id="UP001149822">
    <property type="component" value="Unassembled WGS sequence"/>
</dbReference>
<keyword evidence="4" id="KW-1185">Reference proteome</keyword>
<proteinExistence type="predicted"/>
<reference evidence="3" key="1">
    <citation type="submission" date="2022-12" db="EMBL/GenBank/DDBJ databases">
        <title>Paracoccus sp. EF6 isolated from a lake water.</title>
        <authorList>
            <person name="Liu H."/>
        </authorList>
    </citation>
    <scope>NUCLEOTIDE SEQUENCE</scope>
    <source>
        <strain evidence="3">EF6</strain>
    </source>
</reference>
<feature type="chain" id="PRO_5045447289" description="PepSY domain-containing protein" evidence="2">
    <location>
        <begin position="26"/>
        <end position="371"/>
    </location>
</feature>
<evidence type="ECO:0000313" key="4">
    <source>
        <dbReference type="Proteomes" id="UP001149822"/>
    </source>
</evidence>
<accession>A0ABT4J4Z2</accession>
<dbReference type="RefSeq" id="WP_268941711.1">
    <property type="nucleotide sequence ID" value="NZ_JAPTYD010000009.1"/>
</dbReference>
<comment type="caution">
    <text evidence="3">The sequence shown here is derived from an EMBL/GenBank/DDBJ whole genome shotgun (WGS) entry which is preliminary data.</text>
</comment>
<feature type="region of interest" description="Disordered" evidence="1">
    <location>
        <begin position="346"/>
        <end position="371"/>
    </location>
</feature>
<gene>
    <name evidence="3" type="ORF">OU682_08795</name>
</gene>
<evidence type="ECO:0000256" key="1">
    <source>
        <dbReference type="SAM" id="MobiDB-lite"/>
    </source>
</evidence>
<feature type="signal peptide" evidence="2">
    <location>
        <begin position="1"/>
        <end position="25"/>
    </location>
</feature>
<sequence>MAIHRFTTSAAMLALVAGLGSAAMAQTAPSGADLPAPLAGLNLNSLEIDTDRNGMREIEGRTADGVDIEARIDRDNNLVKVEADDGVLPQSLVDAIVPAELRGHQALALFTSMTEIRKHPEGLMLKGRQSAGDDIAVRFDSQNRLTRIDVDNGAVPAELANTLLPQAIRENELIGQFARIEEIGTRESHVMLRGEDASGEDMRAMFDADGRVLRFGREDDDGPRGERGHGRNGDHDHEHGLRMGDREHGEHGRHMGERGHEGHGMHGEHGPRGDRPMGDGPRGDGPAGDGPAGDGRRAAGPAPVPADFDAVAVNQKLTQAGYKEFGLLRADGPRLMLEATNPQGESVMLELDPKGELVRETARQAKPATAP</sequence>
<organism evidence="3 4">
    <name type="scientific">Paracoccus benzoatiresistens</name>
    <dbReference type="NCBI Taxonomy" id="2997341"/>
    <lineage>
        <taxon>Bacteria</taxon>
        <taxon>Pseudomonadati</taxon>
        <taxon>Pseudomonadota</taxon>
        <taxon>Alphaproteobacteria</taxon>
        <taxon>Rhodobacterales</taxon>
        <taxon>Paracoccaceae</taxon>
        <taxon>Paracoccus</taxon>
    </lineage>
</organism>
<feature type="region of interest" description="Disordered" evidence="1">
    <location>
        <begin position="214"/>
        <end position="304"/>
    </location>
</feature>
<name>A0ABT4J4Z2_9RHOB</name>
<evidence type="ECO:0008006" key="5">
    <source>
        <dbReference type="Google" id="ProtNLM"/>
    </source>
</evidence>
<feature type="compositionally biased region" description="Basic and acidic residues" evidence="1">
    <location>
        <begin position="351"/>
        <end position="363"/>
    </location>
</feature>
<feature type="compositionally biased region" description="Basic and acidic residues" evidence="1">
    <location>
        <begin position="214"/>
        <end position="277"/>
    </location>
</feature>
<evidence type="ECO:0000313" key="3">
    <source>
        <dbReference type="EMBL" id="MCZ0961715.1"/>
    </source>
</evidence>
<protein>
    <recommendedName>
        <fullName evidence="5">PepSY domain-containing protein</fullName>
    </recommendedName>
</protein>
<feature type="compositionally biased region" description="Gly residues" evidence="1">
    <location>
        <begin position="283"/>
        <end position="293"/>
    </location>
</feature>
<evidence type="ECO:0000256" key="2">
    <source>
        <dbReference type="SAM" id="SignalP"/>
    </source>
</evidence>
<dbReference type="EMBL" id="JAPTYD010000009">
    <property type="protein sequence ID" value="MCZ0961715.1"/>
    <property type="molecule type" value="Genomic_DNA"/>
</dbReference>
<keyword evidence="2" id="KW-0732">Signal</keyword>